<evidence type="ECO:0000313" key="1">
    <source>
        <dbReference type="EMBL" id="PYF71394.1"/>
    </source>
</evidence>
<dbReference type="OrthoDB" id="576140at2"/>
<comment type="caution">
    <text evidence="1">The sequence shown here is derived from an EMBL/GenBank/DDBJ whole genome shotgun (WGS) entry which is preliminary data.</text>
</comment>
<sequence length="357" mass="39487">MAHNLNFNNRTGRYSFFSVKEKAWHGLGQIVQDYPTSEEAIKHAGLDYEVVKSPLYTTGSNIIETAQGIEITDNQLHVPNYFANIRSDNNAVLGVVGKDYHIVQNREAFAFFDAIIGGGDGILYETAGALGNGERIFITAKLPDYIRVGNGDDVTEKYIFLTTSHDGSGSITAAFTPIRIVCQNTLNASLRNMSNVVRIKHTAGAKQRLENAHKVMGLANTLSNQLQDIFNTWAKVRVTDREIRKLIELALCPNKETLTHLEKGNYDEISTVFKNTVEDAFAYAMISDTQQMDTTKGTLFGAYNAVTGYYQNVRNYKSGEAKLESIVMGGTAQLKTQKAFDLCTAFAQNGADIFSFN</sequence>
<evidence type="ECO:0000313" key="2">
    <source>
        <dbReference type="Proteomes" id="UP000248198"/>
    </source>
</evidence>
<organism evidence="1 2">
    <name type="scientific">Pedobacter nutrimenti</name>
    <dbReference type="NCBI Taxonomy" id="1241337"/>
    <lineage>
        <taxon>Bacteria</taxon>
        <taxon>Pseudomonadati</taxon>
        <taxon>Bacteroidota</taxon>
        <taxon>Sphingobacteriia</taxon>
        <taxon>Sphingobacteriales</taxon>
        <taxon>Sphingobacteriaceae</taxon>
        <taxon>Pedobacter</taxon>
    </lineage>
</organism>
<dbReference type="InterPro" id="IPR026325">
    <property type="entry name" value="DUF932"/>
</dbReference>
<dbReference type="NCBIfam" id="TIGR03299">
    <property type="entry name" value="LGT_TIGR03299"/>
    <property type="match status" value="1"/>
</dbReference>
<dbReference type="InterPro" id="IPR017686">
    <property type="entry name" value="Phg/plasmid-like_prot"/>
</dbReference>
<dbReference type="RefSeq" id="WP_054281033.1">
    <property type="nucleotide sequence ID" value="NZ_QKLU01000007.1"/>
</dbReference>
<dbReference type="Pfam" id="PF06067">
    <property type="entry name" value="DUF932"/>
    <property type="match status" value="1"/>
</dbReference>
<dbReference type="AlphaFoldDB" id="A0A318U8U1"/>
<proteinExistence type="predicted"/>
<keyword evidence="2" id="KW-1185">Reference proteome</keyword>
<name>A0A318U8U1_9SPHI</name>
<protein>
    <submittedName>
        <fullName evidence="1">Phage/plasmid-like protein (TIGR03299 family)</fullName>
    </submittedName>
</protein>
<gene>
    <name evidence="1" type="ORF">B0O44_1079</name>
</gene>
<dbReference type="EMBL" id="QKLU01000007">
    <property type="protein sequence ID" value="PYF71394.1"/>
    <property type="molecule type" value="Genomic_DNA"/>
</dbReference>
<dbReference type="Proteomes" id="UP000248198">
    <property type="component" value="Unassembled WGS sequence"/>
</dbReference>
<reference evidence="1 2" key="1">
    <citation type="submission" date="2018-06" db="EMBL/GenBank/DDBJ databases">
        <title>Genomic Encyclopedia of Archaeal and Bacterial Type Strains, Phase II (KMG-II): from individual species to whole genera.</title>
        <authorList>
            <person name="Goeker M."/>
        </authorList>
    </citation>
    <scope>NUCLEOTIDE SEQUENCE [LARGE SCALE GENOMIC DNA]</scope>
    <source>
        <strain evidence="1 2">DSM 27372</strain>
    </source>
</reference>
<accession>A0A318U8U1</accession>